<sequence>MELIPMWNHLTSHIGISTALEGYTTSIRPTFRWTPYEDPTIQAVILNEFFQNPNIWHVVLLFNYATMEMHQTDKVLQQFRFRQLIPVTPKVLDDEHKIDLRQLNTD</sequence>
<evidence type="ECO:0000313" key="2">
    <source>
        <dbReference type="Proteomes" id="UP000828251"/>
    </source>
</evidence>
<comment type="caution">
    <text evidence="1">The sequence shown here is derived from an EMBL/GenBank/DDBJ whole genome shotgun (WGS) entry which is preliminary data.</text>
</comment>
<organism evidence="1 2">
    <name type="scientific">Gossypium stocksii</name>
    <dbReference type="NCBI Taxonomy" id="47602"/>
    <lineage>
        <taxon>Eukaryota</taxon>
        <taxon>Viridiplantae</taxon>
        <taxon>Streptophyta</taxon>
        <taxon>Embryophyta</taxon>
        <taxon>Tracheophyta</taxon>
        <taxon>Spermatophyta</taxon>
        <taxon>Magnoliopsida</taxon>
        <taxon>eudicotyledons</taxon>
        <taxon>Gunneridae</taxon>
        <taxon>Pentapetalae</taxon>
        <taxon>rosids</taxon>
        <taxon>malvids</taxon>
        <taxon>Malvales</taxon>
        <taxon>Malvaceae</taxon>
        <taxon>Malvoideae</taxon>
        <taxon>Gossypium</taxon>
    </lineage>
</organism>
<keyword evidence="2" id="KW-1185">Reference proteome</keyword>
<accession>A0A9D3ZGA4</accession>
<dbReference type="AlphaFoldDB" id="A0A9D3ZGA4"/>
<protein>
    <submittedName>
        <fullName evidence="1">Uncharacterized protein</fullName>
    </submittedName>
</protein>
<name>A0A9D3ZGA4_9ROSI</name>
<dbReference type="EMBL" id="JAIQCV010000013">
    <property type="protein sequence ID" value="KAH1032168.1"/>
    <property type="molecule type" value="Genomic_DNA"/>
</dbReference>
<proteinExistence type="predicted"/>
<gene>
    <name evidence="1" type="ORF">J1N35_044342</name>
</gene>
<dbReference type="OrthoDB" id="990873at2759"/>
<evidence type="ECO:0000313" key="1">
    <source>
        <dbReference type="EMBL" id="KAH1032168.1"/>
    </source>
</evidence>
<reference evidence="1 2" key="1">
    <citation type="journal article" date="2021" name="Plant Biotechnol. J.">
        <title>Multi-omics assisted identification of the key and species-specific regulatory components of drought-tolerant mechanisms in Gossypium stocksii.</title>
        <authorList>
            <person name="Yu D."/>
            <person name="Ke L."/>
            <person name="Zhang D."/>
            <person name="Wu Y."/>
            <person name="Sun Y."/>
            <person name="Mei J."/>
            <person name="Sun J."/>
            <person name="Sun Y."/>
        </authorList>
    </citation>
    <scope>NUCLEOTIDE SEQUENCE [LARGE SCALE GENOMIC DNA]</scope>
    <source>
        <strain evidence="2">cv. E1</strain>
        <tissue evidence="1">Leaf</tissue>
    </source>
</reference>
<dbReference type="Proteomes" id="UP000828251">
    <property type="component" value="Unassembled WGS sequence"/>
</dbReference>